<organism evidence="2 3">
    <name type="scientific">Mytilus galloprovincialis</name>
    <name type="common">Mediterranean mussel</name>
    <dbReference type="NCBI Taxonomy" id="29158"/>
    <lineage>
        <taxon>Eukaryota</taxon>
        <taxon>Metazoa</taxon>
        <taxon>Spiralia</taxon>
        <taxon>Lophotrochozoa</taxon>
        <taxon>Mollusca</taxon>
        <taxon>Bivalvia</taxon>
        <taxon>Autobranchia</taxon>
        <taxon>Pteriomorphia</taxon>
        <taxon>Mytilida</taxon>
        <taxon>Mytiloidea</taxon>
        <taxon>Mytilidae</taxon>
        <taxon>Mytilinae</taxon>
        <taxon>Mytilus</taxon>
    </lineage>
</organism>
<protein>
    <submittedName>
        <fullName evidence="2">Uncharacterized protein</fullName>
    </submittedName>
</protein>
<feature type="compositionally biased region" description="Basic and acidic residues" evidence="1">
    <location>
        <begin position="79"/>
        <end position="93"/>
    </location>
</feature>
<name>A0A8B6FS74_MYTGA</name>
<accession>A0A8B6FS74</accession>
<dbReference type="OrthoDB" id="10373401at2759"/>
<feature type="region of interest" description="Disordered" evidence="1">
    <location>
        <begin position="159"/>
        <end position="269"/>
    </location>
</feature>
<keyword evidence="3" id="KW-1185">Reference proteome</keyword>
<dbReference type="EMBL" id="UYJE01007217">
    <property type="protein sequence ID" value="VDI52772.1"/>
    <property type="molecule type" value="Genomic_DNA"/>
</dbReference>
<feature type="non-terminal residue" evidence="2">
    <location>
        <position position="1"/>
    </location>
</feature>
<feature type="compositionally biased region" description="Basic and acidic residues" evidence="1">
    <location>
        <begin position="219"/>
        <end position="230"/>
    </location>
</feature>
<proteinExistence type="predicted"/>
<dbReference type="AlphaFoldDB" id="A0A8B6FS74"/>
<sequence length="301" mass="33432">EPNYDYARTGEISICSGNETQNSQEESGIHKKENTRKNEKEAMKKEVDEHAVIETTEVKRTNVKKPTKRTDLKSGAVHYENETEHTSVKKANDVTENESVLMRKTDGTSDLYENEGTKGSSNERHGNESNVYESMHGFPNSMMTVVNLDIEANNEDCMASSNNGISESIGHKKSSTDKENVPTSNNSYNKNRDKDHDERLGKRDSISKRESQGSGQSNDSRKSDESKDSNESNNSRSTITSVRSDNTDISIPSDNTPKETAPSTNPIQDSSAMYINAKYVHIGSSTTTIVNLHTEKLIVKS</sequence>
<dbReference type="Proteomes" id="UP000596742">
    <property type="component" value="Unassembled WGS sequence"/>
</dbReference>
<reference evidence="2" key="1">
    <citation type="submission" date="2018-11" db="EMBL/GenBank/DDBJ databases">
        <authorList>
            <person name="Alioto T."/>
            <person name="Alioto T."/>
        </authorList>
    </citation>
    <scope>NUCLEOTIDE SEQUENCE</scope>
</reference>
<evidence type="ECO:0000256" key="1">
    <source>
        <dbReference type="SAM" id="MobiDB-lite"/>
    </source>
</evidence>
<evidence type="ECO:0000313" key="3">
    <source>
        <dbReference type="Proteomes" id="UP000596742"/>
    </source>
</evidence>
<feature type="compositionally biased region" description="Polar residues" evidence="1">
    <location>
        <begin position="238"/>
        <end position="255"/>
    </location>
</feature>
<evidence type="ECO:0000313" key="2">
    <source>
        <dbReference type="EMBL" id="VDI52772.1"/>
    </source>
</evidence>
<comment type="caution">
    <text evidence="2">The sequence shown here is derived from an EMBL/GenBank/DDBJ whole genome shotgun (WGS) entry which is preliminary data.</text>
</comment>
<gene>
    <name evidence="2" type="ORF">MGAL_10B027136</name>
</gene>
<feature type="compositionally biased region" description="Basic and acidic residues" evidence="1">
    <location>
        <begin position="190"/>
        <end position="211"/>
    </location>
</feature>
<feature type="compositionally biased region" description="Polar residues" evidence="1">
    <location>
        <begin position="15"/>
        <end position="26"/>
    </location>
</feature>
<feature type="region of interest" description="Disordered" evidence="1">
    <location>
        <begin position="62"/>
        <end position="136"/>
    </location>
</feature>
<feature type="compositionally biased region" description="Basic and acidic residues" evidence="1">
    <location>
        <begin position="27"/>
        <end position="46"/>
    </location>
</feature>
<feature type="region of interest" description="Disordered" evidence="1">
    <location>
        <begin position="15"/>
        <end position="46"/>
    </location>
</feature>